<comment type="caution">
    <text evidence="1">The sequence shown here is derived from an EMBL/GenBank/DDBJ whole genome shotgun (WGS) entry which is preliminary data.</text>
</comment>
<dbReference type="Proteomes" id="UP000789405">
    <property type="component" value="Unassembled WGS sequence"/>
</dbReference>
<keyword evidence="2" id="KW-1185">Reference proteome</keyword>
<accession>A0A9N9NG56</accession>
<organism evidence="1 2">
    <name type="scientific">Dentiscutata erythropus</name>
    <dbReference type="NCBI Taxonomy" id="1348616"/>
    <lineage>
        <taxon>Eukaryota</taxon>
        <taxon>Fungi</taxon>
        <taxon>Fungi incertae sedis</taxon>
        <taxon>Mucoromycota</taxon>
        <taxon>Glomeromycotina</taxon>
        <taxon>Glomeromycetes</taxon>
        <taxon>Diversisporales</taxon>
        <taxon>Gigasporaceae</taxon>
        <taxon>Dentiscutata</taxon>
    </lineage>
</organism>
<evidence type="ECO:0000313" key="2">
    <source>
        <dbReference type="Proteomes" id="UP000789405"/>
    </source>
</evidence>
<protein>
    <submittedName>
        <fullName evidence="1">3996_t:CDS:1</fullName>
    </submittedName>
</protein>
<reference evidence="1" key="1">
    <citation type="submission" date="2021-06" db="EMBL/GenBank/DDBJ databases">
        <authorList>
            <person name="Kallberg Y."/>
            <person name="Tangrot J."/>
            <person name="Rosling A."/>
        </authorList>
    </citation>
    <scope>NUCLEOTIDE SEQUENCE</scope>
    <source>
        <strain evidence="1">MA453B</strain>
    </source>
</reference>
<dbReference type="AlphaFoldDB" id="A0A9N9NG56"/>
<proteinExistence type="predicted"/>
<sequence>MPCYADTIVKINYVKQNVSSKDPNLLVMWALGSYSVKRDDYYIKMTLFVPSNSDDRDSETQAVFIKDIFFLVGGKIMPGFFEGKKRAKMTDSTSTYVMILNKVVGSNKYLLKFSHLKSNIQPRESLIFIVGQLEIIGNEHGDSQVFLSSKNSIQSKLLVTHHNIAEKSKFKPEHEVGSSVISGDSVDKIDLKSSISFHVLRYVRVKDCDDSSEDFCYNENEICNNSGENFEEKFKKDVSLSQSDYRRCNNSNNSSSSKRACFDDYGEFAGEF</sequence>
<name>A0A9N9NG56_9GLOM</name>
<evidence type="ECO:0000313" key="1">
    <source>
        <dbReference type="EMBL" id="CAG8729600.1"/>
    </source>
</evidence>
<dbReference type="EMBL" id="CAJVPY010011770">
    <property type="protein sequence ID" value="CAG8729600.1"/>
    <property type="molecule type" value="Genomic_DNA"/>
</dbReference>
<gene>
    <name evidence="1" type="ORF">DERYTH_LOCUS15004</name>
</gene>